<keyword evidence="3" id="KW-0863">Zinc-finger</keyword>
<feature type="domain" description="SWIM-type" evidence="4">
    <location>
        <begin position="702"/>
        <end position="747"/>
    </location>
</feature>
<dbReference type="Proteomes" id="UP001549920">
    <property type="component" value="Unassembled WGS sequence"/>
</dbReference>
<evidence type="ECO:0000256" key="2">
    <source>
        <dbReference type="ARBA" id="ARBA00022723"/>
    </source>
</evidence>
<comment type="cofactor">
    <cofactor evidence="1">
        <name>a divalent metal cation</name>
        <dbReference type="ChEBI" id="CHEBI:60240"/>
    </cofactor>
</comment>
<protein>
    <recommendedName>
        <fullName evidence="4">SWIM-type domain-containing protein</fullName>
    </recommendedName>
</protein>
<dbReference type="PANTHER" id="PTHR23080">
    <property type="entry name" value="THAP DOMAIN PROTEIN"/>
    <property type="match status" value="1"/>
</dbReference>
<dbReference type="EMBL" id="JBEUOH010000021">
    <property type="protein sequence ID" value="KAL0868263.1"/>
    <property type="molecule type" value="Genomic_DNA"/>
</dbReference>
<dbReference type="InterPro" id="IPR007527">
    <property type="entry name" value="Znf_SWIM"/>
</dbReference>
<keyword evidence="2" id="KW-0479">Metal-binding</keyword>
<organism evidence="5 6">
    <name type="scientific">Loxostege sticticalis</name>
    <name type="common">Beet webworm moth</name>
    <dbReference type="NCBI Taxonomy" id="481309"/>
    <lineage>
        <taxon>Eukaryota</taxon>
        <taxon>Metazoa</taxon>
        <taxon>Ecdysozoa</taxon>
        <taxon>Arthropoda</taxon>
        <taxon>Hexapoda</taxon>
        <taxon>Insecta</taxon>
        <taxon>Pterygota</taxon>
        <taxon>Neoptera</taxon>
        <taxon>Endopterygota</taxon>
        <taxon>Lepidoptera</taxon>
        <taxon>Glossata</taxon>
        <taxon>Ditrysia</taxon>
        <taxon>Pyraloidea</taxon>
        <taxon>Crambidae</taxon>
        <taxon>Pyraustinae</taxon>
        <taxon>Loxostege</taxon>
    </lineage>
</organism>
<dbReference type="InterPro" id="IPR027806">
    <property type="entry name" value="HARBI1_dom"/>
</dbReference>
<evidence type="ECO:0000259" key="4">
    <source>
        <dbReference type="PROSITE" id="PS50966"/>
    </source>
</evidence>
<gene>
    <name evidence="5" type="ORF">ABMA27_007794</name>
</gene>
<dbReference type="PROSITE" id="PS50966">
    <property type="entry name" value="ZF_SWIM"/>
    <property type="match status" value="1"/>
</dbReference>
<keyword evidence="3" id="KW-0862">Zinc</keyword>
<reference evidence="5 6" key="1">
    <citation type="submission" date="2024-06" db="EMBL/GenBank/DDBJ databases">
        <title>A chromosome-level genome assembly of beet webworm, Loxostege sticticalis.</title>
        <authorList>
            <person name="Zhang Y."/>
        </authorList>
    </citation>
    <scope>NUCLEOTIDE SEQUENCE [LARGE SCALE GENOMIC DNA]</scope>
    <source>
        <strain evidence="5">AQ026</strain>
        <tissue evidence="5">Whole body</tissue>
    </source>
</reference>
<evidence type="ECO:0000313" key="6">
    <source>
        <dbReference type="Proteomes" id="UP001549920"/>
    </source>
</evidence>
<keyword evidence="6" id="KW-1185">Reference proteome</keyword>
<evidence type="ECO:0000256" key="3">
    <source>
        <dbReference type="PROSITE-ProRule" id="PRU00325"/>
    </source>
</evidence>
<name>A0ABR3HCW7_LOXSC</name>
<proteinExistence type="predicted"/>
<sequence>MNCCNCNRPAEGQYVYHVQDMGPEIVDVIERWRNDVVLDGDSLCQDCLDRVLHELDTPSVVSNVNQCICCNISLLRLTGRRSRLIPDGRPERIYIAQVIHPRQIPVDARVCNRCWQRAHYNQHSFQPEQDGVAPEPVIAEPEPVVAEPVPVLVDPETEQAAEPLPAPANQAVGDAGNVAIQVQTIELHNYCRTPNTPVHCFVPECGNRERQRVPIYIKKKLLIEKKVYITGGARVCAFHAATYDWDFLNTSDFTSHIFTNIDIEKMIKISQNNENIIDFENTTHVSDEVCRYWTGLTVINFLALFHSVEIYLNTMFKKPKNALGVFLIKLRTGDSFARIASAFTISQSMAQKYVWKVRNCLQEHYVPFHLGLQHITREEISNRNLLIPQGIFGTAERNPIMICDGSYIYMQKSSNYYFQKKSYSLHKFRNLVKPMMFVTTDGYIVDVFGPYAATDSDADIMNSLFRNETSELRQFYQRNDIFILDRGFGDALELLLSLGYAIHKPLSLSVGQNQLSTRQANESRLVTMCRWVVEIVNGRFKRDFKIFRHQYFNRMSKNLIVDFKIAAAILNNFHPVIYDRIDAQLILNRALERRFMPNYLADFVMERQMNRRRAPFVNVDSQIPALDVFPMMQTSDLILFCLGTYQLKQARSYYGEHIRANGTFIVEVSTDINVIQIPNISTVDPILIRGRIKSRHHSRTVYYTHILIDSSTSNWEESICAYYCSCIIGKRTIGCCAHVATIVWYLGWARFQDNIIPPASFLDTILVSNDF</sequence>
<comment type="caution">
    <text evidence="5">The sequence shown here is derived from an EMBL/GenBank/DDBJ whole genome shotgun (WGS) entry which is preliminary data.</text>
</comment>
<evidence type="ECO:0000256" key="1">
    <source>
        <dbReference type="ARBA" id="ARBA00001968"/>
    </source>
</evidence>
<evidence type="ECO:0000313" key="5">
    <source>
        <dbReference type="EMBL" id="KAL0868263.1"/>
    </source>
</evidence>
<dbReference type="Pfam" id="PF13359">
    <property type="entry name" value="DDE_Tnp_4"/>
    <property type="match status" value="1"/>
</dbReference>
<accession>A0ABR3HCW7</accession>